<evidence type="ECO:0000313" key="6">
    <source>
        <dbReference type="EMBL" id="OGL56099.1"/>
    </source>
</evidence>
<name>A0A1F7SQM1_9BACT</name>
<dbReference type="PANTHER" id="PTHR31851">
    <property type="entry name" value="FE(2+)/MN(2+) TRANSPORTER PCL1"/>
    <property type="match status" value="1"/>
</dbReference>
<comment type="caution">
    <text evidence="6">The sequence shown here is derived from an EMBL/GenBank/DDBJ whole genome shotgun (WGS) entry which is preliminary data.</text>
</comment>
<gene>
    <name evidence="6" type="ORF">A2367_02735</name>
</gene>
<evidence type="ECO:0008006" key="8">
    <source>
        <dbReference type="Google" id="ProtNLM"/>
    </source>
</evidence>
<keyword evidence="4 5" id="KW-0472">Membrane</keyword>
<evidence type="ECO:0000313" key="7">
    <source>
        <dbReference type="Proteomes" id="UP000179812"/>
    </source>
</evidence>
<proteinExistence type="predicted"/>
<dbReference type="GO" id="GO:0005384">
    <property type="term" value="F:manganese ion transmembrane transporter activity"/>
    <property type="evidence" value="ECO:0007669"/>
    <property type="project" value="InterPro"/>
</dbReference>
<evidence type="ECO:0000256" key="4">
    <source>
        <dbReference type="ARBA" id="ARBA00023136"/>
    </source>
</evidence>
<dbReference type="Pfam" id="PF01988">
    <property type="entry name" value="VIT1"/>
    <property type="match status" value="2"/>
</dbReference>
<dbReference type="AlphaFoldDB" id="A0A1F7SQM1"/>
<protein>
    <recommendedName>
        <fullName evidence="8">VIT family protein</fullName>
    </recommendedName>
</protein>
<accession>A0A1F7SQM1</accession>
<evidence type="ECO:0000256" key="1">
    <source>
        <dbReference type="ARBA" id="ARBA00004127"/>
    </source>
</evidence>
<feature type="transmembrane region" description="Helical" evidence="5">
    <location>
        <begin position="140"/>
        <end position="161"/>
    </location>
</feature>
<reference evidence="6 7" key="1">
    <citation type="journal article" date="2016" name="Nat. Commun.">
        <title>Thousands of microbial genomes shed light on interconnected biogeochemical processes in an aquifer system.</title>
        <authorList>
            <person name="Anantharaman K."/>
            <person name="Brown C.T."/>
            <person name="Hug L.A."/>
            <person name="Sharon I."/>
            <person name="Castelle C.J."/>
            <person name="Probst A.J."/>
            <person name="Thomas B.C."/>
            <person name="Singh A."/>
            <person name="Wilkins M.J."/>
            <person name="Karaoz U."/>
            <person name="Brodie E.L."/>
            <person name="Williams K.H."/>
            <person name="Hubbard S.S."/>
            <person name="Banfield J.F."/>
        </authorList>
    </citation>
    <scope>NUCLEOTIDE SEQUENCE [LARGE SCALE GENOMIC DNA]</scope>
</reference>
<dbReference type="EMBL" id="MGDL01000051">
    <property type="protein sequence ID" value="OGL56099.1"/>
    <property type="molecule type" value="Genomic_DNA"/>
</dbReference>
<dbReference type="GO" id="GO:0030026">
    <property type="term" value="P:intracellular manganese ion homeostasis"/>
    <property type="evidence" value="ECO:0007669"/>
    <property type="project" value="InterPro"/>
</dbReference>
<feature type="transmembrane region" description="Helical" evidence="5">
    <location>
        <begin position="12"/>
        <end position="35"/>
    </location>
</feature>
<dbReference type="InterPro" id="IPR008217">
    <property type="entry name" value="Ccc1_fam"/>
</dbReference>
<organism evidence="6 7">
    <name type="scientific">Candidatus Shapirobacteria bacterium RIFOXYB1_FULL_38_38</name>
    <dbReference type="NCBI Taxonomy" id="1802151"/>
    <lineage>
        <taxon>Bacteria</taxon>
        <taxon>Candidatus Shapironibacteriota</taxon>
    </lineage>
</organism>
<keyword evidence="2 5" id="KW-0812">Transmembrane</keyword>
<comment type="subcellular location">
    <subcellularLocation>
        <location evidence="1">Endomembrane system</location>
        <topology evidence="1">Multi-pass membrane protein</topology>
    </subcellularLocation>
</comment>
<feature type="transmembrane region" description="Helical" evidence="5">
    <location>
        <begin position="109"/>
        <end position="128"/>
    </location>
</feature>
<evidence type="ECO:0000256" key="2">
    <source>
        <dbReference type="ARBA" id="ARBA00022692"/>
    </source>
</evidence>
<dbReference type="CDD" id="cd01059">
    <property type="entry name" value="CCC1_like"/>
    <property type="match status" value="1"/>
</dbReference>
<sequence>MFTKSINQDYVRSIVFGFQDALVSTTGIVVGISAAVNNRNYILLTAAVTIIIEALSMAAGQYLSEKSVHDLPKSNHQDDLFIGSILMFLSYIIGGIIPVIPFLFSFSTWTPVLSVISSFAGLFILGYLKDKLFIKKSNHGSIEMLIVGGITVLIGLLIGSLF</sequence>
<keyword evidence="3 5" id="KW-1133">Transmembrane helix</keyword>
<feature type="transmembrane region" description="Helical" evidence="5">
    <location>
        <begin position="41"/>
        <end position="59"/>
    </location>
</feature>
<feature type="transmembrane region" description="Helical" evidence="5">
    <location>
        <begin position="80"/>
        <end position="103"/>
    </location>
</feature>
<evidence type="ECO:0000256" key="3">
    <source>
        <dbReference type="ARBA" id="ARBA00022989"/>
    </source>
</evidence>
<dbReference type="Proteomes" id="UP000179812">
    <property type="component" value="Unassembled WGS sequence"/>
</dbReference>
<dbReference type="GO" id="GO:0012505">
    <property type="term" value="C:endomembrane system"/>
    <property type="evidence" value="ECO:0007669"/>
    <property type="project" value="UniProtKB-SubCell"/>
</dbReference>
<evidence type="ECO:0000256" key="5">
    <source>
        <dbReference type="SAM" id="Phobius"/>
    </source>
</evidence>